<evidence type="ECO:0000313" key="5">
    <source>
        <dbReference type="Proteomes" id="UP001278188"/>
    </source>
</evidence>
<evidence type="ECO:0000313" key="4">
    <source>
        <dbReference type="Proteomes" id="UP000263753"/>
    </source>
</evidence>
<reference evidence="3 5" key="3">
    <citation type="submission" date="2023-06" db="EMBL/GenBank/DDBJ databases">
        <title>Genomic Analysis of Acinetobacter Strains Recovered from South Australian Aquatic Samples provides Insights into the Circulation of Antibiotic Resistance determinants in the Environment.</title>
        <authorList>
            <person name="Tobin L."/>
            <person name="Jarocki V.M."/>
            <person name="Kenyon J."/>
            <person name="Drigo B."/>
            <person name="Donner E."/>
            <person name="Djordjevic S.P."/>
            <person name="Hamidian M."/>
        </authorList>
    </citation>
    <scope>NUCLEOTIDE SEQUENCE [LARGE SCALE GENOMIC DNA]</scope>
    <source>
        <strain evidence="3 5">SAAc652</strain>
    </source>
</reference>
<evidence type="ECO:0000313" key="2">
    <source>
        <dbReference type="EMBL" id="AXY55268.1"/>
    </source>
</evidence>
<dbReference type="InterPro" id="IPR038404">
    <property type="entry name" value="TRAP_DctP_sf"/>
</dbReference>
<dbReference type="Proteomes" id="UP000263753">
    <property type="component" value="Chromosome"/>
</dbReference>
<name>A0A3B7LRM1_9GAMM</name>
<dbReference type="EMBL" id="JASVDY010000010">
    <property type="protein sequence ID" value="MDV2470577.1"/>
    <property type="molecule type" value="Genomic_DNA"/>
</dbReference>
<proteinExistence type="predicted"/>
<dbReference type="InterPro" id="IPR045758">
    <property type="entry name" value="AdeT1/2"/>
</dbReference>
<dbReference type="RefSeq" id="WP_087513932.1">
    <property type="nucleotide sequence ID" value="NZ_CP032134.1"/>
</dbReference>
<keyword evidence="5" id="KW-1185">Reference proteome</keyword>
<accession>A0A3B7LRM1</accession>
<sequence>MKKTLLALAAFTAVGITTTAQAEKVDVCVFDLLGKSGESYQMAQEWALAAKGWGADVNLIPRQDEAVADNDFKAGKCDGVFMTAMRARQYNKFVGSIDSIGGVPSNAIAQKAITFALDSRNAAKMTTNLSGKKYEVAGIAPLGSAFIFVRDKSINSIEKAAGKKFAVLSYDNAQKILVQRVGAQAVASDVSNFVAKFNNGQVDMVGAPAYAYKPLEIYKGLGTNGAMFNFPVLQVTADFIIRPEQFPAGFGQKSRDYFVKNLPKSFAMINRLESGIPAKYKMNLTAEDKLKYQKLMRDGRLELTKSGIYDAGMMSVLKKARCSVDKANFECSLGGE</sequence>
<gene>
    <name evidence="2" type="ORF">CDG60_00780</name>
    <name evidence="3" type="ORF">QR674_16495</name>
</gene>
<organism evidence="2 4">
    <name type="scientific">Acinetobacter chinensis</name>
    <dbReference type="NCBI Taxonomy" id="2004650"/>
    <lineage>
        <taxon>Bacteria</taxon>
        <taxon>Pseudomonadati</taxon>
        <taxon>Pseudomonadota</taxon>
        <taxon>Gammaproteobacteria</taxon>
        <taxon>Moraxellales</taxon>
        <taxon>Moraxellaceae</taxon>
        <taxon>Acinetobacter</taxon>
    </lineage>
</organism>
<dbReference type="Proteomes" id="UP001278188">
    <property type="component" value="Unassembled WGS sequence"/>
</dbReference>
<evidence type="ECO:0000313" key="3">
    <source>
        <dbReference type="EMBL" id="MDV2470577.1"/>
    </source>
</evidence>
<evidence type="ECO:0000256" key="1">
    <source>
        <dbReference type="SAM" id="SignalP"/>
    </source>
</evidence>
<feature type="signal peptide" evidence="1">
    <location>
        <begin position="1"/>
        <end position="22"/>
    </location>
</feature>
<dbReference type="Gene3D" id="3.40.190.170">
    <property type="entry name" value="Bacterial extracellular solute-binding protein, family 7"/>
    <property type="match status" value="1"/>
</dbReference>
<keyword evidence="1" id="KW-0732">Signal</keyword>
<reference evidence="2" key="2">
    <citation type="journal article" date="2019" name="J. Microbiol.">
        <title>Acinetobacter chinensis, a novel Acinetobacter species, carrying blaNDM-1, recovered from hospital sewage.</title>
        <authorList>
            <person name="Hu Y."/>
            <person name="Feng Y."/>
            <person name="Qin J."/>
            <person name="Zhang X."/>
            <person name="Zong Z."/>
        </authorList>
    </citation>
    <scope>NUCLEOTIDE SEQUENCE</scope>
    <source>
        <strain evidence="2">WCHAc010005</strain>
    </source>
</reference>
<reference evidence="4" key="1">
    <citation type="submission" date="2018-09" db="EMBL/GenBank/DDBJ databases">
        <title>The complete genome of Acinetobacter sp. strain WCHAc010005.</title>
        <authorList>
            <person name="Hu Y."/>
            <person name="Long H."/>
            <person name="Feng Y."/>
            <person name="Zong Z."/>
        </authorList>
    </citation>
    <scope>NUCLEOTIDE SEQUENCE [LARGE SCALE GENOMIC DNA]</scope>
    <source>
        <strain evidence="4">WCHAc010005</strain>
    </source>
</reference>
<feature type="chain" id="PRO_5017611502" evidence="1">
    <location>
        <begin position="23"/>
        <end position="336"/>
    </location>
</feature>
<dbReference type="Pfam" id="PF19582">
    <property type="entry name" value="AdeT1_2"/>
    <property type="match status" value="1"/>
</dbReference>
<protein>
    <submittedName>
        <fullName evidence="3">DUF6091 family protein</fullName>
    </submittedName>
    <submittedName>
        <fullName evidence="2">RND transporter</fullName>
    </submittedName>
</protein>
<dbReference type="EMBL" id="CP032134">
    <property type="protein sequence ID" value="AXY55268.1"/>
    <property type="molecule type" value="Genomic_DNA"/>
</dbReference>
<dbReference type="AlphaFoldDB" id="A0A3B7LRM1"/>
<dbReference type="KEGG" id="achi:CDG60_00780"/>